<dbReference type="Pfam" id="PF03154">
    <property type="entry name" value="Atrophin-1"/>
    <property type="match status" value="2"/>
</dbReference>
<feature type="compositionally biased region" description="Basic and acidic residues" evidence="9">
    <location>
        <begin position="33"/>
        <end position="44"/>
    </location>
</feature>
<dbReference type="PANTHER" id="PTHR13859:SF9">
    <property type="entry name" value="ATROPHIN-1"/>
    <property type="match status" value="1"/>
</dbReference>
<evidence type="ECO:0000256" key="5">
    <source>
        <dbReference type="ARBA" id="ARBA00022990"/>
    </source>
</evidence>
<feature type="compositionally biased region" description="Pro residues" evidence="9">
    <location>
        <begin position="881"/>
        <end position="899"/>
    </location>
</feature>
<feature type="compositionally biased region" description="Polar residues" evidence="9">
    <location>
        <begin position="486"/>
        <end position="498"/>
    </location>
</feature>
<evidence type="ECO:0000256" key="3">
    <source>
        <dbReference type="ARBA" id="ARBA00022553"/>
    </source>
</evidence>
<evidence type="ECO:0000256" key="2">
    <source>
        <dbReference type="ARBA" id="ARBA00022499"/>
    </source>
</evidence>
<protein>
    <submittedName>
        <fullName evidence="10">Atrophin-1 isoform X2</fullName>
    </submittedName>
</protein>
<accession>A0AAD1TB67</accession>
<evidence type="ECO:0000256" key="8">
    <source>
        <dbReference type="ARBA" id="ARBA00023242"/>
    </source>
</evidence>
<feature type="compositionally biased region" description="Low complexity" evidence="9">
    <location>
        <begin position="194"/>
        <end position="204"/>
    </location>
</feature>
<dbReference type="EMBL" id="OW240922">
    <property type="protein sequence ID" value="CAH2322658.1"/>
    <property type="molecule type" value="Genomic_DNA"/>
</dbReference>
<feature type="compositionally biased region" description="Polar residues" evidence="9">
    <location>
        <begin position="350"/>
        <end position="360"/>
    </location>
</feature>
<evidence type="ECO:0000256" key="9">
    <source>
        <dbReference type="SAM" id="MobiDB-lite"/>
    </source>
</evidence>
<feature type="region of interest" description="Disordered" evidence="9">
    <location>
        <begin position="933"/>
        <end position="954"/>
    </location>
</feature>
<feature type="compositionally biased region" description="Basic and acidic residues" evidence="9">
    <location>
        <begin position="861"/>
        <end position="875"/>
    </location>
</feature>
<keyword evidence="4" id="KW-0832">Ubl conjugation</keyword>
<feature type="compositionally biased region" description="Gly residues" evidence="9">
    <location>
        <begin position="935"/>
        <end position="954"/>
    </location>
</feature>
<keyword evidence="6" id="KW-0805">Transcription regulation</keyword>
<evidence type="ECO:0000256" key="1">
    <source>
        <dbReference type="ARBA" id="ARBA00004123"/>
    </source>
</evidence>
<keyword evidence="3" id="KW-0597">Phosphoprotein</keyword>
<keyword evidence="8" id="KW-0539">Nucleus</keyword>
<comment type="subcellular location">
    <subcellularLocation>
        <location evidence="1">Nucleus</location>
    </subcellularLocation>
</comment>
<feature type="region of interest" description="Disordered" evidence="9">
    <location>
        <begin position="861"/>
        <end position="912"/>
    </location>
</feature>
<evidence type="ECO:0000313" key="10">
    <source>
        <dbReference type="EMBL" id="CAH2322658.1"/>
    </source>
</evidence>
<sequence>MFSDTCGGNGANRPCNMKTRQNKDSMSMRSGRRKESVGPREERRARGRASPGAISTSSSDSKSEKARPSGKVMKGRMDDSVSKSSKRDRVKDSSESEGEAEKTEKKVKMESPEVPRPPPDEESLDGQSCNEDGGSDPRDIDQDNRSTSPSLHSGDSESDASSVPSPKSFPSLYRGPNSPQPPNSPIPEVPILPPTSQTPQPVSQNELPTARSYQAPHLPQLYPSNSGVVKAGPQQPAQAKPPPTTPIAGLGSPRPQQGSPTASASVSTCSSSSTSYPHVSHNLPPPPALRPLNASPGLSPQVGEKAGQPLPPAPCTLRYPPYPSQYPSGYPHPYPPQGKYGQPQPGPHQTWAQSGINYSRTGGGPHYPQPPPQNGQVGGGQNIAGGFTASHHGGTRTQSPLNNHPPHPIPPAGHIQSAGSQGSVLHTHGGATTARGQSPNHPSTNPHHPHILPNRGRSPTSQSTLPPSSTPQTGHHPPQIQPGGLISSNAPLQSSGQHTVAGGGNGGGQSPAPTNSSHILPQPSSGGGNLGFPSQTENQQPTHPIYQPHSSPSVCNYPNNSQAYNTNFPFQGYKGPPPPAPPYKSGPPPPYKAGSFPTSTPPPLPAQSYKETSPPSSAPPPAPPAPPAPPPPAPTVVQIKQEPPEECEGEGESPVPPVTSPSPPPKLVDTPSHASQSARFNKHLDRGYNSCCRTDLYFVPLEGSKLSKKRSEQIERARRESEQRAREERDRERERERELERNAKMESRSHDCPQLCPQQPPHHPSLTMPSPSSAPSRPPHFEPPGAVAAVPPYLGPDTPALRTLSEYARPHVLSPAGRAPQPGHPPHHPFYLPLGDPLLAYNLPAVFASDPSRAERELRERLKPGYEVKPGELDTLHPSSLPLPPPPASHHQPPQPPPSAAGVPPQMGLHPAFTYHHGQHAHAHALERERLTLGAAGGGPGGAPGGPGAAGGGRGELSYAERLAAERQHAERVAALSGDPLTRLQMLNVTPHHHQHSHIHSHLHLHQQDAIHAASAAVHPLMDPLTSGSHLTRIPYPAAGLPNPLIPHPLHDSDVLRQQIFASPYRDLPSSLSAPLSAAHQLQAMHAQSAELQRLALEQQHWLQTHHPLQGVPLPGQEDYYSHLKKETDKTL</sequence>
<dbReference type="GO" id="GO:0005634">
    <property type="term" value="C:nucleus"/>
    <property type="evidence" value="ECO:0007669"/>
    <property type="project" value="UniProtKB-SubCell"/>
</dbReference>
<feature type="compositionally biased region" description="Polar residues" evidence="9">
    <location>
        <begin position="532"/>
        <end position="569"/>
    </location>
</feature>
<feature type="compositionally biased region" description="Pro residues" evidence="9">
    <location>
        <begin position="654"/>
        <end position="666"/>
    </location>
</feature>
<name>A0AAD1TB67_PELCU</name>
<reference evidence="10" key="1">
    <citation type="submission" date="2022-03" db="EMBL/GenBank/DDBJ databases">
        <authorList>
            <person name="Alioto T."/>
            <person name="Alioto T."/>
            <person name="Gomez Garrido J."/>
        </authorList>
    </citation>
    <scope>NUCLEOTIDE SEQUENCE</scope>
</reference>
<feature type="compositionally biased region" description="Pro residues" evidence="9">
    <location>
        <begin position="616"/>
        <end position="634"/>
    </location>
</feature>
<feature type="compositionally biased region" description="Low complexity" evidence="9">
    <location>
        <begin position="48"/>
        <end position="60"/>
    </location>
</feature>
<dbReference type="PANTHER" id="PTHR13859">
    <property type="entry name" value="ATROPHIN-RELATED"/>
    <property type="match status" value="1"/>
</dbReference>
<evidence type="ECO:0000256" key="7">
    <source>
        <dbReference type="ARBA" id="ARBA00023163"/>
    </source>
</evidence>
<keyword evidence="7" id="KW-0804">Transcription</keyword>
<feature type="region of interest" description="Disordered" evidence="9">
    <location>
        <begin position="702"/>
        <end position="829"/>
    </location>
</feature>
<proteinExistence type="predicted"/>
<keyword evidence="5" id="KW-0007">Acetylation</keyword>
<feature type="compositionally biased region" description="Low complexity" evidence="9">
    <location>
        <begin position="337"/>
        <end position="349"/>
    </location>
</feature>
<dbReference type="AlphaFoldDB" id="A0AAD1TB67"/>
<evidence type="ECO:0000256" key="6">
    <source>
        <dbReference type="ARBA" id="ARBA00023015"/>
    </source>
</evidence>
<dbReference type="InterPro" id="IPR002951">
    <property type="entry name" value="Atrophin-like"/>
</dbReference>
<evidence type="ECO:0000313" key="11">
    <source>
        <dbReference type="Proteomes" id="UP001295444"/>
    </source>
</evidence>
<feature type="compositionally biased region" description="Pro residues" evidence="9">
    <location>
        <begin position="178"/>
        <end position="193"/>
    </location>
</feature>
<keyword evidence="2" id="KW-1017">Isopeptide bond</keyword>
<feature type="compositionally biased region" description="Basic and acidic residues" evidence="9">
    <location>
        <begin position="135"/>
        <end position="144"/>
    </location>
</feature>
<feature type="compositionally biased region" description="Pro residues" evidence="9">
    <location>
        <begin position="575"/>
        <end position="591"/>
    </location>
</feature>
<keyword evidence="11" id="KW-1185">Reference proteome</keyword>
<feature type="region of interest" description="Disordered" evidence="9">
    <location>
        <begin position="1"/>
        <end position="681"/>
    </location>
</feature>
<feature type="compositionally biased region" description="Basic and acidic residues" evidence="9">
    <location>
        <begin position="75"/>
        <end position="113"/>
    </location>
</feature>
<gene>
    <name evidence="10" type="ORF">PECUL_23A037218</name>
</gene>
<feature type="compositionally biased region" description="Polar residues" evidence="9">
    <location>
        <begin position="145"/>
        <end position="165"/>
    </location>
</feature>
<evidence type="ECO:0000256" key="4">
    <source>
        <dbReference type="ARBA" id="ARBA00022843"/>
    </source>
</evidence>
<feature type="compositionally biased region" description="Pro residues" evidence="9">
    <location>
        <begin position="309"/>
        <end position="336"/>
    </location>
</feature>
<organism evidence="10 11">
    <name type="scientific">Pelobates cultripes</name>
    <name type="common">Western spadefoot toad</name>
    <dbReference type="NCBI Taxonomy" id="61616"/>
    <lineage>
        <taxon>Eukaryota</taxon>
        <taxon>Metazoa</taxon>
        <taxon>Chordata</taxon>
        <taxon>Craniata</taxon>
        <taxon>Vertebrata</taxon>
        <taxon>Euteleostomi</taxon>
        <taxon>Amphibia</taxon>
        <taxon>Batrachia</taxon>
        <taxon>Anura</taxon>
        <taxon>Pelobatoidea</taxon>
        <taxon>Pelobatidae</taxon>
        <taxon>Pelobates</taxon>
    </lineage>
</organism>
<dbReference type="Proteomes" id="UP001295444">
    <property type="component" value="Chromosome 11"/>
</dbReference>
<dbReference type="GO" id="GO:0003714">
    <property type="term" value="F:transcription corepressor activity"/>
    <property type="evidence" value="ECO:0007669"/>
    <property type="project" value="TreeGrafter"/>
</dbReference>
<dbReference type="PRINTS" id="PR01222">
    <property type="entry name" value="ATROPHIN"/>
</dbReference>
<feature type="compositionally biased region" description="Basic and acidic residues" evidence="9">
    <location>
        <begin position="709"/>
        <end position="751"/>
    </location>
</feature>
<feature type="compositionally biased region" description="Low complexity" evidence="9">
    <location>
        <begin position="458"/>
        <end position="473"/>
    </location>
</feature>
<dbReference type="InterPro" id="IPR017993">
    <property type="entry name" value="Atrophin-1"/>
</dbReference>
<feature type="compositionally biased region" description="Polar residues" evidence="9">
    <location>
        <begin position="511"/>
        <end position="524"/>
    </location>
</feature>
<feature type="compositionally biased region" description="Low complexity" evidence="9">
    <location>
        <begin position="259"/>
        <end position="282"/>
    </location>
</feature>